<dbReference type="Gene3D" id="3.40.50.300">
    <property type="entry name" value="P-loop containing nucleotide triphosphate hydrolases"/>
    <property type="match status" value="1"/>
</dbReference>
<dbReference type="InterPro" id="IPR027417">
    <property type="entry name" value="P-loop_NTPase"/>
</dbReference>
<dbReference type="InParanoid" id="A0A3Q7F835"/>
<dbReference type="EnsemblPlants" id="Solyc01g099483.1.1">
    <property type="protein sequence ID" value="Solyc01g099483.1.1"/>
    <property type="gene ID" value="Solyc01g099483.1"/>
</dbReference>
<comment type="similarity">
    <text evidence="1">Belongs to the helicase family. RecQ subfamily.</text>
</comment>
<reference evidence="3" key="1">
    <citation type="journal article" date="2012" name="Nature">
        <title>The tomato genome sequence provides insights into fleshy fruit evolution.</title>
        <authorList>
            <consortium name="Tomato Genome Consortium"/>
        </authorList>
    </citation>
    <scope>NUCLEOTIDE SEQUENCE [LARGE SCALE GENOMIC DNA]</scope>
    <source>
        <strain evidence="3">cv. Heinz 1706</strain>
    </source>
</reference>
<dbReference type="InterPro" id="IPR014001">
    <property type="entry name" value="Helicase_ATP-bd"/>
</dbReference>
<dbReference type="PANTHER" id="PTHR13710">
    <property type="entry name" value="DNA HELICASE RECQ FAMILY MEMBER"/>
    <property type="match status" value="1"/>
</dbReference>
<evidence type="ECO:0000259" key="2">
    <source>
        <dbReference type="PROSITE" id="PS51192"/>
    </source>
</evidence>
<dbReference type="Gramene" id="Solyc01g099483.1.1">
    <property type="protein sequence ID" value="Solyc01g099483.1.1"/>
    <property type="gene ID" value="Solyc01g099483.1"/>
</dbReference>
<dbReference type="SUPFAM" id="SSF52540">
    <property type="entry name" value="P-loop containing nucleoside triphosphate hydrolases"/>
    <property type="match status" value="1"/>
</dbReference>
<dbReference type="AlphaFoldDB" id="A0A3Q7F835"/>
<accession>A0A3Q7F835</accession>
<organism evidence="3">
    <name type="scientific">Solanum lycopersicum</name>
    <name type="common">Tomato</name>
    <name type="synonym">Lycopersicon esculentum</name>
    <dbReference type="NCBI Taxonomy" id="4081"/>
    <lineage>
        <taxon>Eukaryota</taxon>
        <taxon>Viridiplantae</taxon>
        <taxon>Streptophyta</taxon>
        <taxon>Embryophyta</taxon>
        <taxon>Tracheophyta</taxon>
        <taxon>Spermatophyta</taxon>
        <taxon>Magnoliopsida</taxon>
        <taxon>eudicotyledons</taxon>
        <taxon>Gunneridae</taxon>
        <taxon>Pentapetalae</taxon>
        <taxon>asterids</taxon>
        <taxon>lamiids</taxon>
        <taxon>Solanales</taxon>
        <taxon>Solanaceae</taxon>
        <taxon>Solanoideae</taxon>
        <taxon>Solaneae</taxon>
        <taxon>Solanum</taxon>
        <taxon>Solanum subgen. Lycopersicon</taxon>
    </lineage>
</organism>
<dbReference type="PaxDb" id="4081-Solyc01g099500.1.1"/>
<evidence type="ECO:0000313" key="3">
    <source>
        <dbReference type="EnsemblPlants" id="Solyc01g099483.1.1"/>
    </source>
</evidence>
<dbReference type="PANTHER" id="PTHR13710:SF69">
    <property type="entry name" value="ATP-DEPENDENT DNA HELICASE Q-LIKE SIM"/>
    <property type="match status" value="1"/>
</dbReference>
<evidence type="ECO:0000256" key="1">
    <source>
        <dbReference type="ARBA" id="ARBA00005446"/>
    </source>
</evidence>
<proteinExistence type="inferred from homology"/>
<dbReference type="STRING" id="4081.A0A3Q7F835"/>
<sequence length="119" mass="13546">MAGMYSIIYVCPETILRLIKPTQSPAESRGIALFAVDEVHCASKWGHYFRPDYRMDTMKFLKFDIPIMALAATATTRSLHMSEATRIVLTSFFRPNLQFLFSHLLQSLGNLSSLRCKIV</sequence>
<feature type="domain" description="Helicase ATP-binding" evidence="2">
    <location>
        <begin position="1"/>
        <end position="92"/>
    </location>
</feature>
<dbReference type="PROSITE" id="PS51192">
    <property type="entry name" value="HELICASE_ATP_BIND_1"/>
    <property type="match status" value="1"/>
</dbReference>
<reference evidence="3" key="2">
    <citation type="submission" date="2019-01" db="UniProtKB">
        <authorList>
            <consortium name="EnsemblPlants"/>
        </authorList>
    </citation>
    <scope>IDENTIFICATION</scope>
    <source>
        <strain evidence="3">cv. Heinz 1706</strain>
    </source>
</reference>
<keyword evidence="4" id="KW-1185">Reference proteome</keyword>
<name>A0A3Q7F835_SOLLC</name>
<evidence type="ECO:0000313" key="4">
    <source>
        <dbReference type="Proteomes" id="UP000004994"/>
    </source>
</evidence>
<dbReference type="Proteomes" id="UP000004994">
    <property type="component" value="Chromosome 1"/>
</dbReference>
<protein>
    <recommendedName>
        <fullName evidence="2">Helicase ATP-binding domain-containing protein</fullName>
    </recommendedName>
</protein>